<evidence type="ECO:0000256" key="3">
    <source>
        <dbReference type="ARBA" id="ARBA00012918"/>
    </source>
</evidence>
<dbReference type="EMBL" id="AZDK01000011">
    <property type="protein sequence ID" value="KRK59881.1"/>
    <property type="molecule type" value="Genomic_DNA"/>
</dbReference>
<evidence type="ECO:0000313" key="10">
    <source>
        <dbReference type="Proteomes" id="UP000051883"/>
    </source>
</evidence>
<evidence type="ECO:0000313" key="7">
    <source>
        <dbReference type="EMBL" id="EEW53588.1"/>
    </source>
</evidence>
<feature type="binding site" evidence="6">
    <location>
        <position position="170"/>
    </location>
    <ligand>
        <name>substrate</name>
    </ligand>
</feature>
<evidence type="ECO:0000256" key="5">
    <source>
        <dbReference type="ARBA" id="ARBA00049534"/>
    </source>
</evidence>
<evidence type="ECO:0000256" key="6">
    <source>
        <dbReference type="HAMAP-Rule" id="MF_00313"/>
    </source>
</evidence>
<keyword evidence="4 6" id="KW-0378">Hydrolase</keyword>
<dbReference type="PANTHER" id="PTHR12544:SF29">
    <property type="entry name" value="GLUTAMINASE"/>
    <property type="match status" value="1"/>
</dbReference>
<dbReference type="SUPFAM" id="SSF56601">
    <property type="entry name" value="beta-lactamase/transpeptidase-like"/>
    <property type="match status" value="1"/>
</dbReference>
<dbReference type="InterPro" id="IPR012338">
    <property type="entry name" value="Beta-lactam/transpept-like"/>
</dbReference>
<keyword evidence="10" id="KW-1185">Reference proteome</keyword>
<proteinExistence type="inferred from homology"/>
<dbReference type="eggNOG" id="COG2066">
    <property type="taxonomic scope" value="Bacteria"/>
</dbReference>
<dbReference type="EMBL" id="ACLL01000033">
    <property type="protein sequence ID" value="EEW53588.1"/>
    <property type="molecule type" value="Genomic_DNA"/>
</dbReference>
<comment type="similarity">
    <text evidence="1 6">Belongs to the glutaminase family.</text>
</comment>
<protein>
    <recommendedName>
        <fullName evidence="3 6">Glutaminase</fullName>
        <ecNumber evidence="3 6">3.5.1.2</ecNumber>
    </recommendedName>
</protein>
<gene>
    <name evidence="6 7" type="primary">glsA</name>
    <name evidence="8" type="ORF">FC31_GL000292</name>
    <name evidence="7" type="ORF">HMPREF0494_1264</name>
</gene>
<reference evidence="7 9" key="1">
    <citation type="submission" date="2009-09" db="EMBL/GenBank/DDBJ databases">
        <authorList>
            <person name="Qin X."/>
            <person name="Bachman B."/>
            <person name="Battles P."/>
            <person name="Bell A."/>
            <person name="Bess C."/>
            <person name="Bickham C."/>
            <person name="Chaboub L."/>
            <person name="Chen D."/>
            <person name="Coyle M."/>
            <person name="Deiros D.R."/>
            <person name="Dinh H."/>
            <person name="Forbes L."/>
            <person name="Fowler G."/>
            <person name="Francisco L."/>
            <person name="Fu Q."/>
            <person name="Gubbala S."/>
            <person name="Hale W."/>
            <person name="Han Y."/>
            <person name="Hemphill L."/>
            <person name="Highlander S.K."/>
            <person name="Hirani K."/>
            <person name="Hogues M."/>
            <person name="Jackson L."/>
            <person name="Jakkamsetti A."/>
            <person name="Javaid M."/>
            <person name="Jiang H."/>
            <person name="Korchina V."/>
            <person name="Kovar C."/>
            <person name="Lara F."/>
            <person name="Lee S."/>
            <person name="Mata R."/>
            <person name="Mathew T."/>
            <person name="Moen C."/>
            <person name="Morales K."/>
            <person name="Munidasa M."/>
            <person name="Nazareth L."/>
            <person name="Ngo R."/>
            <person name="Nguyen L."/>
            <person name="Okwuonu G."/>
            <person name="Ongeri F."/>
            <person name="Patil S."/>
            <person name="Petrosino J."/>
            <person name="Pham C."/>
            <person name="Pham P."/>
            <person name="Pu L.-L."/>
            <person name="Puazo M."/>
            <person name="Raj R."/>
            <person name="Reid J."/>
            <person name="Rouhana J."/>
            <person name="Saada N."/>
            <person name="Shang Y."/>
            <person name="Simmons D."/>
            <person name="Thornton R."/>
            <person name="Warren J."/>
            <person name="Weissenberger G."/>
            <person name="Zhang J."/>
            <person name="Zhang L."/>
            <person name="Zhou C."/>
            <person name="Zhu D."/>
            <person name="Muzny D."/>
            <person name="Worley K."/>
            <person name="Gibbs R."/>
        </authorList>
    </citation>
    <scope>NUCLEOTIDE SEQUENCE [LARGE SCALE GENOMIC DNA]</scope>
    <source>
        <strain evidence="7 9">DSM 16041</strain>
    </source>
</reference>
<comment type="subunit">
    <text evidence="2 6">Homotetramer.</text>
</comment>
<evidence type="ECO:0000313" key="9">
    <source>
        <dbReference type="Proteomes" id="UP000003675"/>
    </source>
</evidence>
<feature type="binding site" evidence="6">
    <location>
        <position position="264"/>
    </location>
    <ligand>
        <name>substrate</name>
    </ligand>
</feature>
<dbReference type="Proteomes" id="UP000003675">
    <property type="component" value="Unassembled WGS sequence"/>
</dbReference>
<dbReference type="HAMAP" id="MF_00313">
    <property type="entry name" value="Glutaminase"/>
    <property type="match status" value="1"/>
</dbReference>
<sequence>MQGEFLMDLKNAIHECWGKIDEGHVATYIPALANVNPYQLGVCLFDVTTDRKEQAGASQVRFAIESVSKVIALLYAIDQLGLKAVSSQVGTRQTGFPFDTILNMEITGESRPLNPFVNSGAILISSLIEERDGQSPFERILAFSRKICNDPGITLDHEIYRSELATGDRNRSLAYYLKARGSLSNDVTTSLDTYFRQCSMMVTCESLTNLGAVLANDGVAPWNGERLISSQAATYTKSVMMTTGLYTESGTYSVQIGVPTKSGVGGGLVAAAPSHCGIGIFSPALNPVGNSVAGLALLEMISRELKLDIFKY</sequence>
<dbReference type="GO" id="GO:0006543">
    <property type="term" value="P:L-glutamine catabolic process"/>
    <property type="evidence" value="ECO:0007669"/>
    <property type="project" value="TreeGrafter"/>
</dbReference>
<feature type="binding site" evidence="6">
    <location>
        <position position="118"/>
    </location>
    <ligand>
        <name>substrate</name>
    </ligand>
</feature>
<feature type="binding site" evidence="6">
    <location>
        <position position="66"/>
    </location>
    <ligand>
        <name>substrate</name>
    </ligand>
</feature>
<feature type="binding site" evidence="6">
    <location>
        <position position="163"/>
    </location>
    <ligand>
        <name>substrate</name>
    </ligand>
</feature>
<evidence type="ECO:0000256" key="2">
    <source>
        <dbReference type="ARBA" id="ARBA00011881"/>
    </source>
</evidence>
<dbReference type="InterPro" id="IPR015868">
    <property type="entry name" value="Glutaminase"/>
</dbReference>
<dbReference type="STRING" id="525309.HMPREF0494_1264"/>
<evidence type="ECO:0000313" key="8">
    <source>
        <dbReference type="EMBL" id="KRK59881.1"/>
    </source>
</evidence>
<comment type="catalytic activity">
    <reaction evidence="5 6">
        <text>L-glutamine + H2O = L-glutamate + NH4(+)</text>
        <dbReference type="Rhea" id="RHEA:15889"/>
        <dbReference type="ChEBI" id="CHEBI:15377"/>
        <dbReference type="ChEBI" id="CHEBI:28938"/>
        <dbReference type="ChEBI" id="CHEBI:29985"/>
        <dbReference type="ChEBI" id="CHEBI:58359"/>
        <dbReference type="EC" id="3.5.1.2"/>
    </reaction>
</comment>
<evidence type="ECO:0000256" key="1">
    <source>
        <dbReference type="ARBA" id="ARBA00011076"/>
    </source>
</evidence>
<evidence type="ECO:0000256" key="4">
    <source>
        <dbReference type="ARBA" id="ARBA00022801"/>
    </source>
</evidence>
<dbReference type="Proteomes" id="UP000051883">
    <property type="component" value="Unassembled WGS sequence"/>
</dbReference>
<keyword evidence="6" id="KW-0007">Acetylation</keyword>
<name>C8P7H0_9LACO</name>
<accession>C8P7H0</accession>
<dbReference type="GO" id="GO:0006537">
    <property type="term" value="P:glutamate biosynthetic process"/>
    <property type="evidence" value="ECO:0007669"/>
    <property type="project" value="TreeGrafter"/>
</dbReference>
<dbReference type="Gene3D" id="3.40.710.10">
    <property type="entry name" value="DD-peptidase/beta-lactamase superfamily"/>
    <property type="match status" value="1"/>
</dbReference>
<dbReference type="NCBIfam" id="TIGR03814">
    <property type="entry name" value="Gln_ase"/>
    <property type="match status" value="1"/>
</dbReference>
<dbReference type="HOGENOM" id="CLU_027932_1_1_9"/>
<dbReference type="PANTHER" id="PTHR12544">
    <property type="entry name" value="GLUTAMINASE"/>
    <property type="match status" value="1"/>
</dbReference>
<feature type="binding site" evidence="6">
    <location>
        <position position="194"/>
    </location>
    <ligand>
        <name>substrate</name>
    </ligand>
</feature>
<dbReference type="AlphaFoldDB" id="C8P7H0"/>
<reference evidence="8 10" key="2">
    <citation type="journal article" date="2015" name="Genome Announc.">
        <title>Expanding the biotechnology potential of lactobacilli through comparative genomics of 213 strains and associated genera.</title>
        <authorList>
            <person name="Sun Z."/>
            <person name="Harris H.M."/>
            <person name="McCann A."/>
            <person name="Guo C."/>
            <person name="Argimon S."/>
            <person name="Zhang W."/>
            <person name="Yang X."/>
            <person name="Jeffery I.B."/>
            <person name="Cooney J.C."/>
            <person name="Kagawa T.F."/>
            <person name="Liu W."/>
            <person name="Song Y."/>
            <person name="Salvetti E."/>
            <person name="Wrobel A."/>
            <person name="Rasinkangas P."/>
            <person name="Parkhill J."/>
            <person name="Rea M.C."/>
            <person name="O'Sullivan O."/>
            <person name="Ritari J."/>
            <person name="Douillard F.P."/>
            <person name="Paul Ross R."/>
            <person name="Yang R."/>
            <person name="Briner A.E."/>
            <person name="Felis G.E."/>
            <person name="de Vos W.M."/>
            <person name="Barrangou R."/>
            <person name="Klaenhammer T.R."/>
            <person name="Caufield P.W."/>
            <person name="Cui Y."/>
            <person name="Zhang H."/>
            <person name="O'Toole P.W."/>
        </authorList>
    </citation>
    <scope>NUCLEOTIDE SEQUENCE [LARGE SCALE GENOMIC DNA]</scope>
    <source>
        <strain evidence="8 10">DSM 16041</strain>
    </source>
</reference>
<dbReference type="Pfam" id="PF04960">
    <property type="entry name" value="Glutaminase"/>
    <property type="match status" value="1"/>
</dbReference>
<dbReference type="PATRIC" id="fig|525309.8.peg.300"/>
<dbReference type="EC" id="3.5.1.2" evidence="3 6"/>
<dbReference type="GO" id="GO:0004359">
    <property type="term" value="F:glutaminase activity"/>
    <property type="evidence" value="ECO:0007669"/>
    <property type="project" value="UniProtKB-UniRule"/>
</dbReference>
<organism evidence="7 9">
    <name type="scientific">Limosilactobacillus antri DSM 16041</name>
    <dbReference type="NCBI Taxonomy" id="525309"/>
    <lineage>
        <taxon>Bacteria</taxon>
        <taxon>Bacillati</taxon>
        <taxon>Bacillota</taxon>
        <taxon>Bacilli</taxon>
        <taxon>Lactobacillales</taxon>
        <taxon>Lactobacillaceae</taxon>
        <taxon>Limosilactobacillus</taxon>
    </lineage>
</organism>
<comment type="caution">
    <text evidence="7">The sequence shown here is derived from an EMBL/GenBank/DDBJ whole genome shotgun (WGS) entry which is preliminary data.</text>
</comment>
<feature type="binding site" evidence="6">
    <location>
        <position position="246"/>
    </location>
    <ligand>
        <name>substrate</name>
    </ligand>
</feature>
<dbReference type="FunFam" id="3.40.710.10:FF:000005">
    <property type="entry name" value="Glutaminase"/>
    <property type="match status" value="1"/>
</dbReference>